<dbReference type="InterPro" id="IPR036291">
    <property type="entry name" value="NAD(P)-bd_dom_sf"/>
</dbReference>
<evidence type="ECO:0000313" key="5">
    <source>
        <dbReference type="EMBL" id="EJT75543.1"/>
    </source>
</evidence>
<keyword evidence="7" id="KW-1185">Reference proteome</keyword>
<dbReference type="HOGENOM" id="CLU_044876_0_0_1"/>
<dbReference type="RefSeq" id="XP_009221543.1">
    <property type="nucleotide sequence ID" value="XM_009223279.1"/>
</dbReference>
<dbReference type="EMBL" id="GL385397">
    <property type="protein sequence ID" value="EJT75543.1"/>
    <property type="molecule type" value="Genomic_DNA"/>
</dbReference>
<evidence type="ECO:0000313" key="6">
    <source>
        <dbReference type="EnsemblFungi" id="EJT75543"/>
    </source>
</evidence>
<sequence>MVVVAVAGGTGNIGRAIVDALVATGKHEVKVLSRKVDPALEVEMGASMLPVDYTDTDALAKVLEDNKIHTVVSGIAMHSEFVNGTVPGEIALIRAADQSSTTKRIISSSWGISVTESMAAQVSSTRRKLEVKEELAKTKTLEHTLFNNGYFMDYWGLPKVPSYLSRMPNYPFWIDMENNAAALPGSGDVPAHFTHTADVARFVAASLDLPKWEPETDVYGDRLTWNEFLRLGEDAKGTKFNVVYDSVEKLKTGQTTELPAHVPLYHIFPKEGMDSMGAPFGLWFEQGMFELKPAGKFLNDQFPEIKPMKVKEMLDKAWRK</sequence>
<reference evidence="6" key="4">
    <citation type="journal article" date="2015" name="G3 (Bethesda)">
        <title>Genome sequences of three phytopathogenic species of the Magnaporthaceae family of fungi.</title>
        <authorList>
            <person name="Okagaki L.H."/>
            <person name="Nunes C.C."/>
            <person name="Sailsbery J."/>
            <person name="Clay B."/>
            <person name="Brown D."/>
            <person name="John T."/>
            <person name="Oh Y."/>
            <person name="Young N."/>
            <person name="Fitzgerald M."/>
            <person name="Haas B.J."/>
            <person name="Zeng Q."/>
            <person name="Young S."/>
            <person name="Adiconis X."/>
            <person name="Fan L."/>
            <person name="Levin J.Z."/>
            <person name="Mitchell T.K."/>
            <person name="Okubara P.A."/>
            <person name="Farman M.L."/>
            <person name="Kohn L.M."/>
            <person name="Birren B."/>
            <person name="Ma L.-J."/>
            <person name="Dean R.A."/>
        </authorList>
    </citation>
    <scope>NUCLEOTIDE SEQUENCE</scope>
    <source>
        <strain evidence="6">R3-111a-1</strain>
    </source>
</reference>
<reference evidence="5" key="2">
    <citation type="submission" date="2010-07" db="EMBL/GenBank/DDBJ databases">
        <authorList>
            <consortium name="The Broad Institute Genome Sequencing Platform"/>
            <consortium name="Broad Institute Genome Sequencing Center for Infectious Disease"/>
            <person name="Ma L.-J."/>
            <person name="Dead R."/>
            <person name="Young S."/>
            <person name="Zeng Q."/>
            <person name="Koehrsen M."/>
            <person name="Alvarado L."/>
            <person name="Berlin A."/>
            <person name="Chapman S.B."/>
            <person name="Chen Z."/>
            <person name="Freedman E."/>
            <person name="Gellesch M."/>
            <person name="Goldberg J."/>
            <person name="Griggs A."/>
            <person name="Gujja S."/>
            <person name="Heilman E.R."/>
            <person name="Heiman D."/>
            <person name="Hepburn T."/>
            <person name="Howarth C."/>
            <person name="Jen D."/>
            <person name="Larson L."/>
            <person name="Mehta T."/>
            <person name="Neiman D."/>
            <person name="Pearson M."/>
            <person name="Roberts A."/>
            <person name="Saif S."/>
            <person name="Shea T."/>
            <person name="Shenoy N."/>
            <person name="Sisk P."/>
            <person name="Stolte C."/>
            <person name="Sykes S."/>
            <person name="Walk T."/>
            <person name="White J."/>
            <person name="Yandava C."/>
            <person name="Haas B."/>
            <person name="Nusbaum C."/>
            <person name="Birren B."/>
        </authorList>
    </citation>
    <scope>NUCLEOTIDE SEQUENCE</scope>
    <source>
        <strain evidence="5">R3-111a-1</strain>
    </source>
</reference>
<keyword evidence="2" id="KW-0521">NADP</keyword>
<evidence type="ECO:0000256" key="2">
    <source>
        <dbReference type="ARBA" id="ARBA00022857"/>
    </source>
</evidence>
<name>J3NW13_GAET3</name>
<reference evidence="6" key="5">
    <citation type="submission" date="2018-04" db="UniProtKB">
        <authorList>
            <consortium name="EnsemblFungi"/>
        </authorList>
    </citation>
    <scope>IDENTIFICATION</scope>
    <source>
        <strain evidence="6">R3-111a-1</strain>
    </source>
</reference>
<evidence type="ECO:0000259" key="4">
    <source>
        <dbReference type="Pfam" id="PF05368"/>
    </source>
</evidence>
<feature type="domain" description="NmrA-like" evidence="4">
    <location>
        <begin position="4"/>
        <end position="251"/>
    </location>
</feature>
<dbReference type="PANTHER" id="PTHR47706">
    <property type="entry name" value="NMRA-LIKE FAMILY PROTEIN"/>
    <property type="match status" value="1"/>
</dbReference>
<protein>
    <recommendedName>
        <fullName evidence="4">NmrA-like domain-containing protein</fullName>
    </recommendedName>
</protein>
<accession>J3NW13</accession>
<dbReference type="Proteomes" id="UP000006039">
    <property type="component" value="Unassembled WGS sequence"/>
</dbReference>
<dbReference type="PANTHER" id="PTHR47706:SF4">
    <property type="entry name" value="NMRA-LIKE DOMAIN-CONTAINING PROTEIN"/>
    <property type="match status" value="1"/>
</dbReference>
<evidence type="ECO:0000313" key="7">
    <source>
        <dbReference type="Proteomes" id="UP000006039"/>
    </source>
</evidence>
<evidence type="ECO:0000256" key="3">
    <source>
        <dbReference type="ARBA" id="ARBA00023002"/>
    </source>
</evidence>
<evidence type="ECO:0000256" key="1">
    <source>
        <dbReference type="ARBA" id="ARBA00005725"/>
    </source>
</evidence>
<dbReference type="InterPro" id="IPR008030">
    <property type="entry name" value="NmrA-like"/>
</dbReference>
<dbReference type="OrthoDB" id="419598at2759"/>
<gene>
    <name evidence="6" type="primary">20345934</name>
    <name evidence="5" type="ORF">GGTG_05476</name>
</gene>
<dbReference type="GO" id="GO:0016491">
    <property type="term" value="F:oxidoreductase activity"/>
    <property type="evidence" value="ECO:0007669"/>
    <property type="project" value="UniProtKB-KW"/>
</dbReference>
<dbReference type="EnsemblFungi" id="EJT75543">
    <property type="protein sequence ID" value="EJT75543"/>
    <property type="gene ID" value="GGTG_05476"/>
</dbReference>
<keyword evidence="3" id="KW-0560">Oxidoreductase</keyword>
<dbReference type="eggNOG" id="ENOG502SHYH">
    <property type="taxonomic scope" value="Eukaryota"/>
</dbReference>
<comment type="similarity">
    <text evidence="1">Belongs to the NmrA-type oxidoreductase family. Isoflavone reductase subfamily.</text>
</comment>
<proteinExistence type="inferred from homology"/>
<dbReference type="Pfam" id="PF05368">
    <property type="entry name" value="NmrA"/>
    <property type="match status" value="1"/>
</dbReference>
<dbReference type="AlphaFoldDB" id="J3NW13"/>
<dbReference type="Gene3D" id="3.90.25.10">
    <property type="entry name" value="UDP-galactose 4-epimerase, domain 1"/>
    <property type="match status" value="1"/>
</dbReference>
<organism evidence="5">
    <name type="scientific">Gaeumannomyces tritici (strain R3-111a-1)</name>
    <name type="common">Wheat and barley take-all root rot fungus</name>
    <name type="synonym">Gaeumannomyces graminis var. tritici</name>
    <dbReference type="NCBI Taxonomy" id="644352"/>
    <lineage>
        <taxon>Eukaryota</taxon>
        <taxon>Fungi</taxon>
        <taxon>Dikarya</taxon>
        <taxon>Ascomycota</taxon>
        <taxon>Pezizomycotina</taxon>
        <taxon>Sordariomycetes</taxon>
        <taxon>Sordariomycetidae</taxon>
        <taxon>Magnaporthales</taxon>
        <taxon>Magnaporthaceae</taxon>
        <taxon>Gaeumannomyces</taxon>
    </lineage>
</organism>
<dbReference type="Gene3D" id="3.40.50.720">
    <property type="entry name" value="NAD(P)-binding Rossmann-like Domain"/>
    <property type="match status" value="1"/>
</dbReference>
<reference evidence="5" key="3">
    <citation type="submission" date="2010-09" db="EMBL/GenBank/DDBJ databases">
        <title>Annotation of Gaeumannomyces graminis var. tritici R3-111a-1.</title>
        <authorList>
            <consortium name="The Broad Institute Genome Sequencing Platform"/>
            <person name="Ma L.-J."/>
            <person name="Dead R."/>
            <person name="Young S.K."/>
            <person name="Zeng Q."/>
            <person name="Gargeya S."/>
            <person name="Fitzgerald M."/>
            <person name="Haas B."/>
            <person name="Abouelleil A."/>
            <person name="Alvarado L."/>
            <person name="Arachchi H.M."/>
            <person name="Berlin A."/>
            <person name="Brown A."/>
            <person name="Chapman S.B."/>
            <person name="Chen Z."/>
            <person name="Dunbar C."/>
            <person name="Freedman E."/>
            <person name="Gearin G."/>
            <person name="Gellesch M."/>
            <person name="Goldberg J."/>
            <person name="Griggs A."/>
            <person name="Gujja S."/>
            <person name="Heiman D."/>
            <person name="Howarth C."/>
            <person name="Larson L."/>
            <person name="Lui A."/>
            <person name="MacDonald P.J.P."/>
            <person name="Mehta T."/>
            <person name="Montmayeur A."/>
            <person name="Murphy C."/>
            <person name="Neiman D."/>
            <person name="Pearson M."/>
            <person name="Priest M."/>
            <person name="Roberts A."/>
            <person name="Saif S."/>
            <person name="Shea T."/>
            <person name="Shenoy N."/>
            <person name="Sisk P."/>
            <person name="Stolte C."/>
            <person name="Sykes S."/>
            <person name="Yandava C."/>
            <person name="Wortman J."/>
            <person name="Nusbaum C."/>
            <person name="Birren B."/>
        </authorList>
    </citation>
    <scope>NUCLEOTIDE SEQUENCE</scope>
    <source>
        <strain evidence="5">R3-111a-1</strain>
    </source>
</reference>
<reference evidence="7" key="1">
    <citation type="submission" date="2010-07" db="EMBL/GenBank/DDBJ databases">
        <title>The genome sequence of Gaeumannomyces graminis var. tritici strain R3-111a-1.</title>
        <authorList>
            <consortium name="The Broad Institute Genome Sequencing Platform"/>
            <person name="Ma L.-J."/>
            <person name="Dead R."/>
            <person name="Young S."/>
            <person name="Zeng Q."/>
            <person name="Koehrsen M."/>
            <person name="Alvarado L."/>
            <person name="Berlin A."/>
            <person name="Chapman S.B."/>
            <person name="Chen Z."/>
            <person name="Freedman E."/>
            <person name="Gellesch M."/>
            <person name="Goldberg J."/>
            <person name="Griggs A."/>
            <person name="Gujja S."/>
            <person name="Heilman E.R."/>
            <person name="Heiman D."/>
            <person name="Hepburn T."/>
            <person name="Howarth C."/>
            <person name="Jen D."/>
            <person name="Larson L."/>
            <person name="Mehta T."/>
            <person name="Neiman D."/>
            <person name="Pearson M."/>
            <person name="Roberts A."/>
            <person name="Saif S."/>
            <person name="Shea T."/>
            <person name="Shenoy N."/>
            <person name="Sisk P."/>
            <person name="Stolte C."/>
            <person name="Sykes S."/>
            <person name="Walk T."/>
            <person name="White J."/>
            <person name="Yandava C."/>
            <person name="Haas B."/>
            <person name="Nusbaum C."/>
            <person name="Birren B."/>
        </authorList>
    </citation>
    <scope>NUCLEOTIDE SEQUENCE [LARGE SCALE GENOMIC DNA]</scope>
    <source>
        <strain evidence="7">R3-111a-1</strain>
    </source>
</reference>
<dbReference type="VEuPathDB" id="FungiDB:GGTG_05476"/>
<dbReference type="GeneID" id="20345934"/>
<dbReference type="SUPFAM" id="SSF51735">
    <property type="entry name" value="NAD(P)-binding Rossmann-fold domains"/>
    <property type="match status" value="1"/>
</dbReference>
<dbReference type="InterPro" id="IPR051609">
    <property type="entry name" value="NmrA/Isoflavone_reductase-like"/>
</dbReference>